<dbReference type="PANTHER" id="PTHR22930">
    <property type="match status" value="1"/>
</dbReference>
<gene>
    <name evidence="9" type="ORF">PHMEG_00026059</name>
</gene>
<evidence type="ECO:0000256" key="4">
    <source>
        <dbReference type="ARBA" id="ARBA00022722"/>
    </source>
</evidence>
<keyword evidence="7" id="KW-0539">Nucleus</keyword>
<evidence type="ECO:0000313" key="9">
    <source>
        <dbReference type="EMBL" id="OWZ02391.1"/>
    </source>
</evidence>
<keyword evidence="5" id="KW-0479">Metal-binding</keyword>
<comment type="caution">
    <text evidence="9">The sequence shown here is derived from an EMBL/GenBank/DDBJ whole genome shotgun (WGS) entry which is preliminary data.</text>
</comment>
<organism evidence="9 10">
    <name type="scientific">Phytophthora megakarya</name>
    <dbReference type="NCBI Taxonomy" id="4795"/>
    <lineage>
        <taxon>Eukaryota</taxon>
        <taxon>Sar</taxon>
        <taxon>Stramenopiles</taxon>
        <taxon>Oomycota</taxon>
        <taxon>Peronosporomycetes</taxon>
        <taxon>Peronosporales</taxon>
        <taxon>Peronosporaceae</taxon>
        <taxon>Phytophthora</taxon>
    </lineage>
</organism>
<dbReference type="AlphaFoldDB" id="A0A225VA58"/>
<dbReference type="InterPro" id="IPR045249">
    <property type="entry name" value="HARBI1-like"/>
</dbReference>
<dbReference type="OrthoDB" id="2668416at2759"/>
<comment type="cofactor">
    <cofactor evidence="1">
        <name>a divalent metal cation</name>
        <dbReference type="ChEBI" id="CHEBI:60240"/>
    </cofactor>
</comment>
<dbReference type="Pfam" id="PF13359">
    <property type="entry name" value="DDE_Tnp_4"/>
    <property type="match status" value="1"/>
</dbReference>
<evidence type="ECO:0000313" key="10">
    <source>
        <dbReference type="Proteomes" id="UP000198211"/>
    </source>
</evidence>
<name>A0A225VA58_9STRA</name>
<proteinExistence type="inferred from homology"/>
<dbReference type="STRING" id="4795.A0A225VA58"/>
<comment type="subcellular location">
    <subcellularLocation>
        <location evidence="2">Nucleus</location>
    </subcellularLocation>
</comment>
<dbReference type="InterPro" id="IPR027806">
    <property type="entry name" value="HARBI1_dom"/>
</dbReference>
<keyword evidence="6" id="KW-0378">Hydrolase</keyword>
<dbReference type="EMBL" id="NBNE01006201">
    <property type="protein sequence ID" value="OWZ02391.1"/>
    <property type="molecule type" value="Genomic_DNA"/>
</dbReference>
<dbReference type="GO" id="GO:0016787">
    <property type="term" value="F:hydrolase activity"/>
    <property type="evidence" value="ECO:0007669"/>
    <property type="project" value="UniProtKB-KW"/>
</dbReference>
<dbReference type="Proteomes" id="UP000198211">
    <property type="component" value="Unassembled WGS sequence"/>
</dbReference>
<comment type="similarity">
    <text evidence="3">Belongs to the HARBI1 family.</text>
</comment>
<evidence type="ECO:0000256" key="1">
    <source>
        <dbReference type="ARBA" id="ARBA00001968"/>
    </source>
</evidence>
<evidence type="ECO:0000256" key="6">
    <source>
        <dbReference type="ARBA" id="ARBA00022801"/>
    </source>
</evidence>
<feature type="domain" description="DDE Tnp4" evidence="8">
    <location>
        <begin position="130"/>
        <end position="262"/>
    </location>
</feature>
<keyword evidence="10" id="KW-1185">Reference proteome</keyword>
<sequence>MLTRLLRLAPIISGPLYYKKYGLPGKNTQHDFDFGLGVLLTYYGNGCGHEGDGVGGGAAQLGMSRPAACRYIKNLEVLLYEMLDDVIYFPSPDSSDEWSELTDGFAARKVDLPDVACIFDGSLGFYDISGNPSYNCLAAIDYRYKFRYLGVFSGSNSDQSMWNQSAVLGARARELCPPGINWLGDAGFKLWPFLMVPFYERCRRRLTPTQRCYNYHISQTRILVECVFGKLKARFKVLHGVTDHKKYTTNVRMICVAAILHNLLIAIGDKLFNVKRNEAQQRKDRRDLRHVLAAFDQRWDRTQEETDLPTAKQNAYADRFYQNDHE</sequence>
<evidence type="ECO:0000259" key="8">
    <source>
        <dbReference type="Pfam" id="PF13359"/>
    </source>
</evidence>
<evidence type="ECO:0000256" key="5">
    <source>
        <dbReference type="ARBA" id="ARBA00022723"/>
    </source>
</evidence>
<dbReference type="GO" id="GO:0046872">
    <property type="term" value="F:metal ion binding"/>
    <property type="evidence" value="ECO:0007669"/>
    <property type="project" value="UniProtKB-KW"/>
</dbReference>
<reference evidence="10" key="1">
    <citation type="submission" date="2017-03" db="EMBL/GenBank/DDBJ databases">
        <title>Phytopthora megakarya and P. palmivora, two closely related causual agents of cacao black pod achieved similar genome size and gene model numbers by different mechanisms.</title>
        <authorList>
            <person name="Ali S."/>
            <person name="Shao J."/>
            <person name="Larry D.J."/>
            <person name="Kronmiller B."/>
            <person name="Shen D."/>
            <person name="Strem M.D."/>
            <person name="Melnick R.L."/>
            <person name="Guiltinan M.J."/>
            <person name="Tyler B.M."/>
            <person name="Meinhardt L.W."/>
            <person name="Bailey B.A."/>
        </authorList>
    </citation>
    <scope>NUCLEOTIDE SEQUENCE [LARGE SCALE GENOMIC DNA]</scope>
    <source>
        <strain evidence="10">zdho120</strain>
    </source>
</reference>
<dbReference type="GO" id="GO:0005634">
    <property type="term" value="C:nucleus"/>
    <property type="evidence" value="ECO:0007669"/>
    <property type="project" value="UniProtKB-SubCell"/>
</dbReference>
<protein>
    <recommendedName>
        <fullName evidence="8">DDE Tnp4 domain-containing protein</fullName>
    </recommendedName>
</protein>
<evidence type="ECO:0000256" key="3">
    <source>
        <dbReference type="ARBA" id="ARBA00006958"/>
    </source>
</evidence>
<dbReference type="PANTHER" id="PTHR22930:SF85">
    <property type="entry name" value="GH03217P-RELATED"/>
    <property type="match status" value="1"/>
</dbReference>
<accession>A0A225VA58</accession>
<evidence type="ECO:0000256" key="7">
    <source>
        <dbReference type="ARBA" id="ARBA00023242"/>
    </source>
</evidence>
<evidence type="ECO:0000256" key="2">
    <source>
        <dbReference type="ARBA" id="ARBA00004123"/>
    </source>
</evidence>
<keyword evidence="4" id="KW-0540">Nuclease</keyword>
<dbReference type="GO" id="GO:0004518">
    <property type="term" value="F:nuclease activity"/>
    <property type="evidence" value="ECO:0007669"/>
    <property type="project" value="UniProtKB-KW"/>
</dbReference>